<dbReference type="EMBL" id="LFIW01002504">
    <property type="protein sequence ID" value="KZL68554.1"/>
    <property type="molecule type" value="Genomic_DNA"/>
</dbReference>
<reference evidence="2 3" key="1">
    <citation type="submission" date="2015-06" db="EMBL/GenBank/DDBJ databases">
        <title>Survival trade-offs in plant roots during colonization by closely related pathogenic and mutualistic fungi.</title>
        <authorList>
            <person name="Hacquard S."/>
            <person name="Kracher B."/>
            <person name="Hiruma K."/>
            <person name="Weinman A."/>
            <person name="Muench P."/>
            <person name="Garrido Oter R."/>
            <person name="Ver Loren van Themaat E."/>
            <person name="Dallerey J.-F."/>
            <person name="Damm U."/>
            <person name="Henrissat B."/>
            <person name="Lespinet O."/>
            <person name="Thon M."/>
            <person name="Kemen E."/>
            <person name="McHardy A.C."/>
            <person name="Schulze-Lefert P."/>
            <person name="O'Connell R.J."/>
        </authorList>
    </citation>
    <scope>NUCLEOTIDE SEQUENCE [LARGE SCALE GENOMIC DNA]</scope>
    <source>
        <strain evidence="2 3">MAFF 238704</strain>
    </source>
</reference>
<feature type="compositionally biased region" description="Low complexity" evidence="1">
    <location>
        <begin position="48"/>
        <end position="59"/>
    </location>
</feature>
<sequence>MSQRSAPSAATTSNGGSVAYQGTASMMGVYLQQSAMELPERLLSMAGTSSRRTTPSSRSQAQQTLTAWDTRWHQAGQSS</sequence>
<organism evidence="2 3">
    <name type="scientific">Colletotrichum incanum</name>
    <name type="common">Soybean anthracnose fungus</name>
    <dbReference type="NCBI Taxonomy" id="1573173"/>
    <lineage>
        <taxon>Eukaryota</taxon>
        <taxon>Fungi</taxon>
        <taxon>Dikarya</taxon>
        <taxon>Ascomycota</taxon>
        <taxon>Pezizomycotina</taxon>
        <taxon>Sordariomycetes</taxon>
        <taxon>Hypocreomycetidae</taxon>
        <taxon>Glomerellales</taxon>
        <taxon>Glomerellaceae</taxon>
        <taxon>Colletotrichum</taxon>
        <taxon>Colletotrichum spaethianum species complex</taxon>
    </lineage>
</organism>
<dbReference type="OrthoDB" id="4848238at2759"/>
<gene>
    <name evidence="2" type="ORF">CI238_00207</name>
</gene>
<dbReference type="Proteomes" id="UP000076584">
    <property type="component" value="Unassembled WGS sequence"/>
</dbReference>
<protein>
    <submittedName>
        <fullName evidence="2">Uncharacterized protein</fullName>
    </submittedName>
</protein>
<comment type="caution">
    <text evidence="2">The sequence shown here is derived from an EMBL/GenBank/DDBJ whole genome shotgun (WGS) entry which is preliminary data.</text>
</comment>
<accession>A0A161VCW1</accession>
<name>A0A161VCW1_COLIC</name>
<proteinExistence type="predicted"/>
<evidence type="ECO:0000313" key="3">
    <source>
        <dbReference type="Proteomes" id="UP000076584"/>
    </source>
</evidence>
<dbReference type="AlphaFoldDB" id="A0A161VCW1"/>
<keyword evidence="3" id="KW-1185">Reference proteome</keyword>
<evidence type="ECO:0000256" key="1">
    <source>
        <dbReference type="SAM" id="MobiDB-lite"/>
    </source>
</evidence>
<feature type="region of interest" description="Disordered" evidence="1">
    <location>
        <begin position="45"/>
        <end position="79"/>
    </location>
</feature>
<evidence type="ECO:0000313" key="2">
    <source>
        <dbReference type="EMBL" id="KZL68554.1"/>
    </source>
</evidence>